<reference evidence="3" key="1">
    <citation type="submission" date="2022-11" db="UniProtKB">
        <authorList>
            <consortium name="WormBaseParasite"/>
        </authorList>
    </citation>
    <scope>IDENTIFICATION</scope>
</reference>
<dbReference type="Proteomes" id="UP000887569">
    <property type="component" value="Unplaced"/>
</dbReference>
<proteinExistence type="predicted"/>
<dbReference type="AlphaFoldDB" id="A0A915A5D6"/>
<dbReference type="WBParaSite" id="PgE120_g001_t01">
    <property type="protein sequence ID" value="PgE120_g001_t01"/>
    <property type="gene ID" value="PgE120_g001"/>
</dbReference>
<feature type="region of interest" description="Disordered" evidence="1">
    <location>
        <begin position="29"/>
        <end position="49"/>
    </location>
</feature>
<feature type="compositionally biased region" description="Basic and acidic residues" evidence="1">
    <location>
        <begin position="167"/>
        <end position="181"/>
    </location>
</feature>
<organism evidence="2 3">
    <name type="scientific">Parascaris univalens</name>
    <name type="common">Nematode worm</name>
    <dbReference type="NCBI Taxonomy" id="6257"/>
    <lineage>
        <taxon>Eukaryota</taxon>
        <taxon>Metazoa</taxon>
        <taxon>Ecdysozoa</taxon>
        <taxon>Nematoda</taxon>
        <taxon>Chromadorea</taxon>
        <taxon>Rhabditida</taxon>
        <taxon>Spirurina</taxon>
        <taxon>Ascaridomorpha</taxon>
        <taxon>Ascaridoidea</taxon>
        <taxon>Ascarididae</taxon>
        <taxon>Parascaris</taxon>
    </lineage>
</organism>
<evidence type="ECO:0000256" key="1">
    <source>
        <dbReference type="SAM" id="MobiDB-lite"/>
    </source>
</evidence>
<sequence length="181" mass="20288">MSEPAVTPHMAKTLICLIARREECPVRQTQPAATFARDKDGDETATSDDGALEYDEGEVVNLDQKMKGLMRQALGNFDCRAFGIKCLIQYYTKLRSVGTARVLHTRPEEATHLNALSQITRLENNVATLDCTRVKAHRMMAKTASTEIAQLRISKESTDPGPAMQDHTWESSKSAEMRKYR</sequence>
<keyword evidence="2" id="KW-1185">Reference proteome</keyword>
<protein>
    <submittedName>
        <fullName evidence="3">Uncharacterized protein</fullName>
    </submittedName>
</protein>
<name>A0A915A5D6_PARUN</name>
<accession>A0A915A5D6</accession>
<evidence type="ECO:0000313" key="2">
    <source>
        <dbReference type="Proteomes" id="UP000887569"/>
    </source>
</evidence>
<feature type="region of interest" description="Disordered" evidence="1">
    <location>
        <begin position="153"/>
        <end position="181"/>
    </location>
</feature>
<evidence type="ECO:0000313" key="3">
    <source>
        <dbReference type="WBParaSite" id="PgE120_g001_t01"/>
    </source>
</evidence>